<dbReference type="InterPro" id="IPR018170">
    <property type="entry name" value="Aldo/ket_reductase_CS"/>
</dbReference>
<dbReference type="InterPro" id="IPR020471">
    <property type="entry name" value="AKR"/>
</dbReference>
<name>A0AAX2GYG6_9FLAO</name>
<dbReference type="AlphaFoldDB" id="A0AAX2GYG6"/>
<dbReference type="PANTHER" id="PTHR43827">
    <property type="entry name" value="2,5-DIKETO-D-GLUCONIC ACID REDUCTASE"/>
    <property type="match status" value="1"/>
</dbReference>
<proteinExistence type="predicted"/>
<dbReference type="InterPro" id="IPR036812">
    <property type="entry name" value="NAD(P)_OxRdtase_dom_sf"/>
</dbReference>
<evidence type="ECO:0000259" key="1">
    <source>
        <dbReference type="Pfam" id="PF00248"/>
    </source>
</evidence>
<dbReference type="Proteomes" id="UP000215539">
    <property type="component" value="Chromosome 1"/>
</dbReference>
<reference evidence="2 3" key="1">
    <citation type="submission" date="2017-06" db="EMBL/GenBank/DDBJ databases">
        <authorList>
            <consortium name="Pathogen Informatics"/>
        </authorList>
    </citation>
    <scope>NUCLEOTIDE SEQUENCE [LARGE SCALE GENOMIC DNA]</scope>
    <source>
        <strain evidence="2 3">NCTC12947</strain>
    </source>
</reference>
<dbReference type="GO" id="GO:0016491">
    <property type="term" value="F:oxidoreductase activity"/>
    <property type="evidence" value="ECO:0007669"/>
    <property type="project" value="UniProtKB-KW"/>
</dbReference>
<feature type="domain" description="NADP-dependent oxidoreductase" evidence="1">
    <location>
        <begin position="27"/>
        <end position="75"/>
    </location>
</feature>
<keyword evidence="2" id="KW-0560">Oxidoreductase</keyword>
<evidence type="ECO:0000313" key="2">
    <source>
        <dbReference type="EMBL" id="SNV11653.1"/>
    </source>
</evidence>
<organism evidence="2 3">
    <name type="scientific">Capnocytophaga haemolytica</name>
    <dbReference type="NCBI Taxonomy" id="45243"/>
    <lineage>
        <taxon>Bacteria</taxon>
        <taxon>Pseudomonadati</taxon>
        <taxon>Bacteroidota</taxon>
        <taxon>Flavobacteriia</taxon>
        <taxon>Flavobacteriales</taxon>
        <taxon>Flavobacteriaceae</taxon>
        <taxon>Capnocytophaga</taxon>
    </lineage>
</organism>
<dbReference type="EC" id="1.-.-.-" evidence="2"/>
<sequence>MNYIKLNDGNRIPAVGFGVPFIPEGKETYEATLTALRAGYRHIDTAAGFFNEASVGKAVRDSGIPREEIFVTSKI</sequence>
<dbReference type="Pfam" id="PF00248">
    <property type="entry name" value="Aldo_ket_red"/>
    <property type="match status" value="1"/>
</dbReference>
<gene>
    <name evidence="2" type="ORF">SAMEA44541418_01441</name>
</gene>
<dbReference type="PROSITE" id="PS00798">
    <property type="entry name" value="ALDOKETO_REDUCTASE_1"/>
    <property type="match status" value="1"/>
</dbReference>
<dbReference type="SUPFAM" id="SSF51430">
    <property type="entry name" value="NAD(P)-linked oxidoreductase"/>
    <property type="match status" value="1"/>
</dbReference>
<dbReference type="PANTHER" id="PTHR43827:SF13">
    <property type="entry name" value="ALDO_KETO REDUCTASE FAMILY PROTEIN"/>
    <property type="match status" value="1"/>
</dbReference>
<evidence type="ECO:0000313" key="3">
    <source>
        <dbReference type="Proteomes" id="UP000215539"/>
    </source>
</evidence>
<accession>A0AAX2GYG6</accession>
<dbReference type="InterPro" id="IPR023210">
    <property type="entry name" value="NADP_OxRdtase_dom"/>
</dbReference>
<protein>
    <submittedName>
        <fullName evidence="2">Uncharacterized oxidoreductase MSMEG_2408</fullName>
        <ecNumber evidence="2">1.-.-.-</ecNumber>
    </submittedName>
</protein>
<dbReference type="Gene3D" id="3.20.20.100">
    <property type="entry name" value="NADP-dependent oxidoreductase domain"/>
    <property type="match status" value="1"/>
</dbReference>
<dbReference type="EMBL" id="LT906449">
    <property type="protein sequence ID" value="SNV11653.1"/>
    <property type="molecule type" value="Genomic_DNA"/>
</dbReference>